<dbReference type="PANTHER" id="PTHR46796:SF12">
    <property type="entry name" value="HTH-TYPE DNA-BINDING TRANSCRIPTIONAL ACTIVATOR EUTR"/>
    <property type="match status" value="1"/>
</dbReference>
<sequence length="334" mass="36217">MTSPAPGRIAEGRRFSFRTTDADEACEAIAATYYANFIDVLGEGPMLDASFEVVRLGALTLGDLRCGAPVAIRFGDLGAHHVDLPLTGRIAWGQRGGDARLATAARAAVFDPVGDTRLDHWAGDCRVIAVKIEPSALRDHLERLLGRPVRCAPRLDPEFDSSAGPGLTWARTARLVIGEMDNPGGLLDQPMLAARFEETLLSGLLLAAGHPYREELAAQPSTPVSLRPVRLVLDAIHARPEHPFTTTGLASTAGVGTRWLQAAFRRHLGVSPMAYLREVRLDRAHHELTTADPSFTTVAEVAYRWGFGHLGRFAEKYRGRFGELPSETLNSGRG</sequence>
<dbReference type="Pfam" id="PF14525">
    <property type="entry name" value="AraC_binding_2"/>
    <property type="match status" value="1"/>
</dbReference>
<keyword evidence="6" id="KW-1185">Reference proteome</keyword>
<dbReference type="Pfam" id="PF12833">
    <property type="entry name" value="HTH_18"/>
    <property type="match status" value="1"/>
</dbReference>
<accession>A0A7H0I858</accession>
<gene>
    <name evidence="5" type="ORF">IAG44_05600</name>
</gene>
<evidence type="ECO:0000256" key="2">
    <source>
        <dbReference type="ARBA" id="ARBA00023125"/>
    </source>
</evidence>
<keyword evidence="2" id="KW-0238">DNA-binding</keyword>
<dbReference type="RefSeq" id="WP_187746013.1">
    <property type="nucleotide sequence ID" value="NZ_CP060828.1"/>
</dbReference>
<dbReference type="InterPro" id="IPR009057">
    <property type="entry name" value="Homeodomain-like_sf"/>
</dbReference>
<dbReference type="GO" id="GO:0043565">
    <property type="term" value="F:sequence-specific DNA binding"/>
    <property type="evidence" value="ECO:0007669"/>
    <property type="project" value="InterPro"/>
</dbReference>
<organism evidence="5 6">
    <name type="scientific">Streptomyces roseirectus</name>
    <dbReference type="NCBI Taxonomy" id="2768066"/>
    <lineage>
        <taxon>Bacteria</taxon>
        <taxon>Bacillati</taxon>
        <taxon>Actinomycetota</taxon>
        <taxon>Actinomycetes</taxon>
        <taxon>Kitasatosporales</taxon>
        <taxon>Streptomycetaceae</taxon>
        <taxon>Streptomyces</taxon>
    </lineage>
</organism>
<reference evidence="5 6" key="1">
    <citation type="submission" date="2020-08" db="EMBL/GenBank/DDBJ databases">
        <title>A novel species.</title>
        <authorList>
            <person name="Gao J."/>
        </authorList>
    </citation>
    <scope>NUCLEOTIDE SEQUENCE [LARGE SCALE GENOMIC DNA]</scope>
    <source>
        <strain evidence="5 6">CRXT-G-22</strain>
    </source>
</reference>
<dbReference type="InterPro" id="IPR018060">
    <property type="entry name" value="HTH_AraC"/>
</dbReference>
<dbReference type="SMART" id="SM00342">
    <property type="entry name" value="HTH_ARAC"/>
    <property type="match status" value="1"/>
</dbReference>
<dbReference type="PROSITE" id="PS01124">
    <property type="entry name" value="HTH_ARAC_FAMILY_2"/>
    <property type="match status" value="1"/>
</dbReference>
<feature type="domain" description="HTH araC/xylS-type" evidence="4">
    <location>
        <begin position="230"/>
        <end position="331"/>
    </location>
</feature>
<dbReference type="SUPFAM" id="SSF46689">
    <property type="entry name" value="Homeodomain-like"/>
    <property type="match status" value="1"/>
</dbReference>
<dbReference type="AlphaFoldDB" id="A0A7H0I858"/>
<dbReference type="Gene3D" id="1.10.10.60">
    <property type="entry name" value="Homeodomain-like"/>
    <property type="match status" value="1"/>
</dbReference>
<dbReference type="PANTHER" id="PTHR46796">
    <property type="entry name" value="HTH-TYPE TRANSCRIPTIONAL ACTIVATOR RHAS-RELATED"/>
    <property type="match status" value="1"/>
</dbReference>
<name>A0A7H0I858_9ACTN</name>
<dbReference type="InterPro" id="IPR035418">
    <property type="entry name" value="AraC-bd_2"/>
</dbReference>
<protein>
    <submittedName>
        <fullName evidence="5">AraC family transcriptional regulator</fullName>
    </submittedName>
</protein>
<evidence type="ECO:0000259" key="4">
    <source>
        <dbReference type="PROSITE" id="PS01124"/>
    </source>
</evidence>
<keyword evidence="3" id="KW-0804">Transcription</keyword>
<dbReference type="EMBL" id="CP060828">
    <property type="protein sequence ID" value="QNP68974.1"/>
    <property type="molecule type" value="Genomic_DNA"/>
</dbReference>
<dbReference type="KEGG" id="sroi:IAG44_05600"/>
<evidence type="ECO:0000313" key="6">
    <source>
        <dbReference type="Proteomes" id="UP000516052"/>
    </source>
</evidence>
<evidence type="ECO:0000256" key="3">
    <source>
        <dbReference type="ARBA" id="ARBA00023163"/>
    </source>
</evidence>
<dbReference type="InterPro" id="IPR050204">
    <property type="entry name" value="AraC_XylS_family_regulators"/>
</dbReference>
<proteinExistence type="predicted"/>
<evidence type="ECO:0000256" key="1">
    <source>
        <dbReference type="ARBA" id="ARBA00023015"/>
    </source>
</evidence>
<dbReference type="GO" id="GO:0003700">
    <property type="term" value="F:DNA-binding transcription factor activity"/>
    <property type="evidence" value="ECO:0007669"/>
    <property type="project" value="InterPro"/>
</dbReference>
<evidence type="ECO:0000313" key="5">
    <source>
        <dbReference type="EMBL" id="QNP68974.1"/>
    </source>
</evidence>
<keyword evidence="1" id="KW-0805">Transcription regulation</keyword>
<dbReference type="Proteomes" id="UP000516052">
    <property type="component" value="Chromosome"/>
</dbReference>